<dbReference type="OrthoDB" id="9112061at2"/>
<keyword evidence="2" id="KW-0378">Hydrolase</keyword>
<dbReference type="Proteomes" id="UP000003113">
    <property type="component" value="Unassembled WGS sequence"/>
</dbReference>
<comment type="caution">
    <text evidence="2">The sequence shown here is derived from an EMBL/GenBank/DDBJ whole genome shotgun (WGS) entry which is preliminary data.</text>
</comment>
<dbReference type="GO" id="GO:0016787">
    <property type="term" value="F:hydrolase activity"/>
    <property type="evidence" value="ECO:0007669"/>
    <property type="project" value="UniProtKB-KW"/>
</dbReference>
<reference evidence="2 3" key="1">
    <citation type="journal article" date="2012" name="J. Bacteriol.">
        <title>Genome sequence of the highly efficient arsenite-oxidizing bacterium Achromobacter arsenitoxydans SY8.</title>
        <authorList>
            <person name="Li X."/>
            <person name="Hu Y."/>
            <person name="Gong J."/>
            <person name="Lin Y."/>
            <person name="Johnstone L."/>
            <person name="Rensing C."/>
            <person name="Wang G."/>
        </authorList>
    </citation>
    <scope>NUCLEOTIDE SEQUENCE [LARGE SCALE GENOMIC DNA]</scope>
    <source>
        <strain evidence="2 3">SY8</strain>
    </source>
</reference>
<gene>
    <name evidence="2" type="ORF">KYC_13848</name>
</gene>
<dbReference type="RefSeq" id="WP_008163143.1">
    <property type="nucleotide sequence ID" value="NZ_AGUF01000048.1"/>
</dbReference>
<dbReference type="STRING" id="477184.KYC_13848"/>
<dbReference type="EMBL" id="AGUF01000048">
    <property type="protein sequence ID" value="EHK65763.1"/>
    <property type="molecule type" value="Genomic_DNA"/>
</dbReference>
<proteinExistence type="predicted"/>
<dbReference type="InterPro" id="IPR000073">
    <property type="entry name" value="AB_hydrolase_1"/>
</dbReference>
<dbReference type="SUPFAM" id="SSF53474">
    <property type="entry name" value="alpha/beta-Hydrolases"/>
    <property type="match status" value="1"/>
</dbReference>
<dbReference type="Gene3D" id="3.40.50.1820">
    <property type="entry name" value="alpha/beta hydrolase"/>
    <property type="match status" value="1"/>
</dbReference>
<dbReference type="eggNOG" id="COG1073">
    <property type="taxonomic scope" value="Bacteria"/>
</dbReference>
<accession>H0F7M2</accession>
<organism evidence="2 3">
    <name type="scientific">Achromobacter arsenitoxydans SY8</name>
    <dbReference type="NCBI Taxonomy" id="477184"/>
    <lineage>
        <taxon>Bacteria</taxon>
        <taxon>Pseudomonadati</taxon>
        <taxon>Pseudomonadota</taxon>
        <taxon>Betaproteobacteria</taxon>
        <taxon>Burkholderiales</taxon>
        <taxon>Alcaligenaceae</taxon>
        <taxon>Achromobacter</taxon>
    </lineage>
</organism>
<evidence type="ECO:0000313" key="3">
    <source>
        <dbReference type="Proteomes" id="UP000003113"/>
    </source>
</evidence>
<feature type="domain" description="AB hydrolase-1" evidence="1">
    <location>
        <begin position="46"/>
        <end position="126"/>
    </location>
</feature>
<dbReference type="AlphaFoldDB" id="H0F7M2"/>
<evidence type="ECO:0000259" key="1">
    <source>
        <dbReference type="Pfam" id="PF12697"/>
    </source>
</evidence>
<dbReference type="Pfam" id="PF12697">
    <property type="entry name" value="Abhydrolase_6"/>
    <property type="match status" value="1"/>
</dbReference>
<keyword evidence="3" id="KW-1185">Reference proteome</keyword>
<sequence length="127" mass="13221">MSTAQTLPSPITDPLDFGAADRLPVRDAGRGRLLIGADPLDDRPGLLFVPGAYHGAWSYAHYLGYFAQAGLACAALDMRGHGALPQDAAFARVTIVDLGQDVVSALDALDRPTVVVGHSMGALPALL</sequence>
<dbReference type="InterPro" id="IPR029058">
    <property type="entry name" value="AB_hydrolase_fold"/>
</dbReference>
<evidence type="ECO:0000313" key="2">
    <source>
        <dbReference type="EMBL" id="EHK65763.1"/>
    </source>
</evidence>
<protein>
    <submittedName>
        <fullName evidence="2">Alpha/beta hydrolase</fullName>
    </submittedName>
</protein>
<feature type="non-terminal residue" evidence="2">
    <location>
        <position position="127"/>
    </location>
</feature>
<name>H0F7M2_9BURK</name>